<feature type="region of interest" description="Disordered" evidence="4">
    <location>
        <begin position="1"/>
        <end position="44"/>
    </location>
</feature>
<evidence type="ECO:0000256" key="3">
    <source>
        <dbReference type="PROSITE-ProRule" id="PRU00023"/>
    </source>
</evidence>
<feature type="repeat" description="ANK" evidence="3">
    <location>
        <begin position="1185"/>
        <end position="1217"/>
    </location>
</feature>
<feature type="repeat" description="ANK" evidence="3">
    <location>
        <begin position="1119"/>
        <end position="1151"/>
    </location>
</feature>
<organism evidence="7 8">
    <name type="scientific">Arthrobotrys conoides</name>
    <dbReference type="NCBI Taxonomy" id="74498"/>
    <lineage>
        <taxon>Eukaryota</taxon>
        <taxon>Fungi</taxon>
        <taxon>Dikarya</taxon>
        <taxon>Ascomycota</taxon>
        <taxon>Pezizomycotina</taxon>
        <taxon>Orbiliomycetes</taxon>
        <taxon>Orbiliales</taxon>
        <taxon>Orbiliaceae</taxon>
        <taxon>Arthrobotrys</taxon>
    </lineage>
</organism>
<dbReference type="PROSITE" id="PS50088">
    <property type="entry name" value="ANK_REPEAT"/>
    <property type="match status" value="8"/>
</dbReference>
<feature type="repeat" description="ANK" evidence="3">
    <location>
        <begin position="1218"/>
        <end position="1242"/>
    </location>
</feature>
<dbReference type="Gene3D" id="3.40.50.1580">
    <property type="entry name" value="Nucleoside phosphorylase domain"/>
    <property type="match status" value="1"/>
</dbReference>
<keyword evidence="8" id="KW-1185">Reference proteome</keyword>
<evidence type="ECO:0000313" key="7">
    <source>
        <dbReference type="EMBL" id="KAK6513065.1"/>
    </source>
</evidence>
<protein>
    <recommendedName>
        <fullName evidence="9">Nucleoside phosphorylase domain-containing protein</fullName>
    </recommendedName>
</protein>
<feature type="repeat" description="ANK" evidence="3">
    <location>
        <begin position="1152"/>
        <end position="1184"/>
    </location>
</feature>
<keyword evidence="1" id="KW-0677">Repeat</keyword>
<dbReference type="Pfam" id="PF01048">
    <property type="entry name" value="PNP_UDP_1"/>
    <property type="match status" value="1"/>
</dbReference>
<accession>A0AAN8N8D4</accession>
<proteinExistence type="predicted"/>
<dbReference type="PROSITE" id="PS50297">
    <property type="entry name" value="ANK_REP_REGION"/>
    <property type="match status" value="6"/>
</dbReference>
<reference evidence="7 8" key="1">
    <citation type="submission" date="2019-10" db="EMBL/GenBank/DDBJ databases">
        <authorList>
            <person name="Palmer J.M."/>
        </authorList>
    </citation>
    <scope>NUCLEOTIDE SEQUENCE [LARGE SCALE GENOMIC DNA]</scope>
    <source>
        <strain evidence="7 8">TWF506</strain>
    </source>
</reference>
<dbReference type="SUPFAM" id="SSF53167">
    <property type="entry name" value="Purine and uridine phosphorylases"/>
    <property type="match status" value="1"/>
</dbReference>
<feature type="domain" description="Nephrocystin 3-like N-terminal" evidence="6">
    <location>
        <begin position="391"/>
        <end position="563"/>
    </location>
</feature>
<dbReference type="Pfam" id="PF00023">
    <property type="entry name" value="Ank"/>
    <property type="match status" value="1"/>
</dbReference>
<keyword evidence="2 3" id="KW-0040">ANK repeat</keyword>
<gene>
    <name evidence="7" type="ORF">TWF506_009228</name>
</gene>
<name>A0AAN8N8D4_9PEZI</name>
<dbReference type="PANTHER" id="PTHR24198:SF165">
    <property type="entry name" value="ANKYRIN REPEAT-CONTAINING PROTEIN-RELATED"/>
    <property type="match status" value="1"/>
</dbReference>
<dbReference type="GO" id="GO:0003824">
    <property type="term" value="F:catalytic activity"/>
    <property type="evidence" value="ECO:0007669"/>
    <property type="project" value="InterPro"/>
</dbReference>
<dbReference type="Gene3D" id="3.40.50.300">
    <property type="entry name" value="P-loop containing nucleotide triphosphate hydrolases"/>
    <property type="match status" value="1"/>
</dbReference>
<evidence type="ECO:0008006" key="9">
    <source>
        <dbReference type="Google" id="ProtNLM"/>
    </source>
</evidence>
<feature type="repeat" description="ANK" evidence="3">
    <location>
        <begin position="1252"/>
        <end position="1285"/>
    </location>
</feature>
<evidence type="ECO:0000259" key="5">
    <source>
        <dbReference type="Pfam" id="PF01048"/>
    </source>
</evidence>
<dbReference type="Proteomes" id="UP001307849">
    <property type="component" value="Unassembled WGS sequence"/>
</dbReference>
<evidence type="ECO:0000256" key="4">
    <source>
        <dbReference type="SAM" id="MobiDB-lite"/>
    </source>
</evidence>
<feature type="compositionally biased region" description="Basic and acidic residues" evidence="4">
    <location>
        <begin position="1"/>
        <end position="21"/>
    </location>
</feature>
<dbReference type="Pfam" id="PF12796">
    <property type="entry name" value="Ank_2"/>
    <property type="match status" value="4"/>
</dbReference>
<evidence type="ECO:0000256" key="1">
    <source>
        <dbReference type="ARBA" id="ARBA00022737"/>
    </source>
</evidence>
<dbReference type="SUPFAM" id="SSF48403">
    <property type="entry name" value="Ankyrin repeat"/>
    <property type="match status" value="2"/>
</dbReference>
<dbReference type="GO" id="GO:0009116">
    <property type="term" value="P:nucleoside metabolic process"/>
    <property type="evidence" value="ECO:0007669"/>
    <property type="project" value="InterPro"/>
</dbReference>
<evidence type="ECO:0000259" key="6">
    <source>
        <dbReference type="Pfam" id="PF24883"/>
    </source>
</evidence>
<dbReference type="InterPro" id="IPR036770">
    <property type="entry name" value="Ankyrin_rpt-contain_sf"/>
</dbReference>
<feature type="repeat" description="ANK" evidence="3">
    <location>
        <begin position="1356"/>
        <end position="1377"/>
    </location>
</feature>
<evidence type="ECO:0000256" key="2">
    <source>
        <dbReference type="ARBA" id="ARBA00023043"/>
    </source>
</evidence>
<feature type="repeat" description="ANK" evidence="3">
    <location>
        <begin position="1023"/>
        <end position="1055"/>
    </location>
</feature>
<dbReference type="InterPro" id="IPR002110">
    <property type="entry name" value="Ankyrin_rpt"/>
</dbReference>
<dbReference type="Gene3D" id="1.25.40.20">
    <property type="entry name" value="Ankyrin repeat-containing domain"/>
    <property type="match status" value="5"/>
</dbReference>
<dbReference type="SMART" id="SM00248">
    <property type="entry name" value="ANK"/>
    <property type="match status" value="14"/>
</dbReference>
<dbReference type="InterPro" id="IPR056884">
    <property type="entry name" value="NPHP3-like_N"/>
</dbReference>
<dbReference type="InterPro" id="IPR027417">
    <property type="entry name" value="P-loop_NTPase"/>
</dbReference>
<dbReference type="SUPFAM" id="SSF52540">
    <property type="entry name" value="P-loop containing nucleoside triphosphate hydrolases"/>
    <property type="match status" value="1"/>
</dbReference>
<sequence>MTDREMNGKRALDEDHIEEGSTHLPRRRKTSHYSPTDAVSGHENDLSTLEHDCYTIAWICALHIERAAAQAMLDEVHSAVRTYANDSNTYTLGSIGPHNVVIACLPNAQYGTNNAANVLTNLIRTFKSIRLGLIVGIGGGVPGKVDIRLGDIVVGIRVMQYDLGKIVEDGEIQRAAIPKIPHPLAGTAISALRSKHYLSQSCIPAILREKLGEHTKFGRPDLPDRLFTANSRHISSTTNCGECDESELVPRGIRLSFDPVIHYGVVASGNQVMRSGTIRDKIARELDAICFEMEAAGLMDIWPCLPIRGICDYSDAHKNKEWQSYAAATAAAYARELLLMLPNAEAPKKLSNTVKSEQALSYDRRMVLLDSLRYEQIDSRKLDIRSAYKKTCSWFLKHQDYQAWLDPAQLSEHCGFLWIRGKPGAGKSTIMKFLYNETRKNTRDAVVASFFFHARGGTLEKSISGMYRSLLLQLLEGYPDLQTVFDDTELIPQNQSECPHLNVLKDLFSSAVFNLGQRPFTCFIDALDECDEQEIRTMVQDIEDLAERSTAMGTPFRICFSSRHYPYIDIDRGIKLTLENQSGHSHDLESYVKTRLKMGKGVLAEQLRSQILQKAAGVFLWVVLVVDILNKENSRGRLAIQKRLSELPSDLSALFKDMLQRDNENMEELLLCVIWILYAKQPLKPDEYYHALWCGLSLKSLVDKEIPDVSEPNADATINNCVTSSSKGLAEITKSKRPTVQFIHESVRDFLIKDKGLQQLWPDHGIDLESLSHERLKECCNWYMSRYFLVEAMEQLKVGQEANQTREISANYPFLEYASQNILFHANGAARAIPQNNFLSTFAVPDWIDTLNLFEKFRTRRYQRNTSLLYILAERNLANLIRIHPDRVSCFKIERERYGPPLFAALALGSHEAAQALLEAQAHVSQESQPHELCKRYSEQIDKRITLGRSFEFSKKKGIFAHMLESGGDILPLFLVYSVDKNRPDIDDRLGSSPLSHAARLGREESVRALLERNIDTFWGDLSRMPPLHHAASHGDEAIFRLLFEKTLEINSSRNYPRDDLSREWDDGEPIFLEGGCVNIDSRDGNGRTPLSHAASNGNEAIIRALLEQNVDCNYEDSEGRSPLSYAIQAGHEAAVQLLLEKGADVGIGTYSWGTILHSAVTSGKEAIVRLLLEKSVDINMRNMDGETALHKAAYSGDKTMVQLFLDGSADADPKDHDGFTPLFEAASRGHLKIVQQLLATGKVDPDSKDNYGRTPLLSAAEAGHQGVVLELLSIKHVNPDSRDNRGKTPLSAACDSSKDTAIVVEELLATGRVDPNSECKSGYTPLIYASWTGKEMVVQQLLAINSVNPNHQNKEGNTALMVAVRKGRTNIVRQLLAVECVDPDHKNHGGITPLLEAVQTGKQTIVQQLLDTGRVNLDSKDVYGNTPLSVAFHLNTRDTERGEILRLLQNHRDRHLTASLTAGV</sequence>
<evidence type="ECO:0000313" key="8">
    <source>
        <dbReference type="Proteomes" id="UP001307849"/>
    </source>
</evidence>
<dbReference type="Pfam" id="PF24883">
    <property type="entry name" value="NPHP3_N"/>
    <property type="match status" value="1"/>
</dbReference>
<feature type="domain" description="Nucleoside phosphorylase" evidence="5">
    <location>
        <begin position="56"/>
        <end position="316"/>
    </location>
</feature>
<dbReference type="InterPro" id="IPR035994">
    <property type="entry name" value="Nucleoside_phosphorylase_sf"/>
</dbReference>
<dbReference type="PANTHER" id="PTHR24198">
    <property type="entry name" value="ANKYRIN REPEAT AND PROTEIN KINASE DOMAIN-CONTAINING PROTEIN"/>
    <property type="match status" value="1"/>
</dbReference>
<dbReference type="InterPro" id="IPR000845">
    <property type="entry name" value="Nucleoside_phosphorylase_d"/>
</dbReference>
<feature type="repeat" description="ANK" evidence="3">
    <location>
        <begin position="1086"/>
        <end position="1118"/>
    </location>
</feature>
<dbReference type="EMBL" id="JAVHJM010000006">
    <property type="protein sequence ID" value="KAK6513065.1"/>
    <property type="molecule type" value="Genomic_DNA"/>
</dbReference>
<comment type="caution">
    <text evidence="7">The sequence shown here is derived from an EMBL/GenBank/DDBJ whole genome shotgun (WGS) entry which is preliminary data.</text>
</comment>